<reference evidence="5 6" key="1">
    <citation type="submission" date="2018-06" db="EMBL/GenBank/DDBJ databases">
        <authorList>
            <consortium name="Pathogen Informatics"/>
            <person name="Doyle S."/>
        </authorList>
    </citation>
    <scope>NUCLEOTIDE SEQUENCE [LARGE SCALE GENOMIC DNA]</scope>
    <source>
        <strain evidence="5 6">NCTC13292</strain>
    </source>
</reference>
<dbReference type="PANTHER" id="PTHR30313">
    <property type="entry name" value="DNA PRIMASE"/>
    <property type="match status" value="1"/>
</dbReference>
<keyword evidence="2" id="KW-0863">Zinc-finger</keyword>
<dbReference type="OrthoDB" id="5639125at2"/>
<dbReference type="AlphaFoldDB" id="A0A378JC79"/>
<proteinExistence type="predicted"/>
<dbReference type="GO" id="GO:0008270">
    <property type="term" value="F:zinc ion binding"/>
    <property type="evidence" value="ECO:0007669"/>
    <property type="project" value="UniProtKB-KW"/>
</dbReference>
<name>A0A378JC79_9GAMM</name>
<dbReference type="Gene3D" id="3.90.580.10">
    <property type="entry name" value="Zinc finger, CHC2-type domain"/>
    <property type="match status" value="1"/>
</dbReference>
<dbReference type="InterPro" id="IPR002694">
    <property type="entry name" value="Znf_CHC2"/>
</dbReference>
<dbReference type="Pfam" id="PF01807">
    <property type="entry name" value="Zn_ribbon_DnaG"/>
    <property type="match status" value="1"/>
</dbReference>
<dbReference type="SMART" id="SM00400">
    <property type="entry name" value="ZnF_CHCC"/>
    <property type="match status" value="1"/>
</dbReference>
<sequence length="119" mass="13675">MKIERNPQFVGATRAYKTNLSSDFNLKVTERKFDRSLLPTPAAYYSKQFQNLKIKSEWIMVRCCFHDDSTPSLSINMVSGHFRCFGCGAKGFDVLAFHRLRYKLSFKDAVNQLGAWSHG</sequence>
<dbReference type="InterPro" id="IPR036977">
    <property type="entry name" value="DNA_primase_Znf_CHC2"/>
</dbReference>
<organism evidence="5 6">
    <name type="scientific">Legionella donaldsonii</name>
    <dbReference type="NCBI Taxonomy" id="45060"/>
    <lineage>
        <taxon>Bacteria</taxon>
        <taxon>Pseudomonadati</taxon>
        <taxon>Pseudomonadota</taxon>
        <taxon>Gammaproteobacteria</taxon>
        <taxon>Legionellales</taxon>
        <taxon>Legionellaceae</taxon>
        <taxon>Legionella</taxon>
    </lineage>
</organism>
<gene>
    <name evidence="5" type="ORF">NCTC13292_02787</name>
</gene>
<accession>A0A378JC79</accession>
<protein>
    <submittedName>
        <fullName evidence="5">DNA primase</fullName>
    </submittedName>
</protein>
<evidence type="ECO:0000256" key="3">
    <source>
        <dbReference type="ARBA" id="ARBA00022833"/>
    </source>
</evidence>
<keyword evidence="6" id="KW-1185">Reference proteome</keyword>
<evidence type="ECO:0000256" key="1">
    <source>
        <dbReference type="ARBA" id="ARBA00022723"/>
    </source>
</evidence>
<evidence type="ECO:0000256" key="2">
    <source>
        <dbReference type="ARBA" id="ARBA00022771"/>
    </source>
</evidence>
<keyword evidence="3" id="KW-0862">Zinc</keyword>
<evidence type="ECO:0000259" key="4">
    <source>
        <dbReference type="SMART" id="SM00400"/>
    </source>
</evidence>
<dbReference type="InterPro" id="IPR050219">
    <property type="entry name" value="DnaG_primase"/>
</dbReference>
<dbReference type="Proteomes" id="UP000254677">
    <property type="component" value="Unassembled WGS sequence"/>
</dbReference>
<feature type="domain" description="Zinc finger CHC2-type" evidence="4">
    <location>
        <begin position="60"/>
        <end position="114"/>
    </location>
</feature>
<evidence type="ECO:0000313" key="5">
    <source>
        <dbReference type="EMBL" id="STX44497.1"/>
    </source>
</evidence>
<dbReference type="GO" id="GO:0003677">
    <property type="term" value="F:DNA binding"/>
    <property type="evidence" value="ECO:0007669"/>
    <property type="project" value="InterPro"/>
</dbReference>
<keyword evidence="1" id="KW-0479">Metal-binding</keyword>
<dbReference type="PANTHER" id="PTHR30313:SF2">
    <property type="entry name" value="DNA PRIMASE"/>
    <property type="match status" value="1"/>
</dbReference>
<dbReference type="GO" id="GO:0005737">
    <property type="term" value="C:cytoplasm"/>
    <property type="evidence" value="ECO:0007669"/>
    <property type="project" value="TreeGrafter"/>
</dbReference>
<dbReference type="GO" id="GO:0003899">
    <property type="term" value="F:DNA-directed RNA polymerase activity"/>
    <property type="evidence" value="ECO:0007669"/>
    <property type="project" value="InterPro"/>
</dbReference>
<evidence type="ECO:0000313" key="6">
    <source>
        <dbReference type="Proteomes" id="UP000254677"/>
    </source>
</evidence>
<dbReference type="SUPFAM" id="SSF57783">
    <property type="entry name" value="Zinc beta-ribbon"/>
    <property type="match status" value="1"/>
</dbReference>
<dbReference type="RefSeq" id="WP_115222323.1">
    <property type="nucleotide sequence ID" value="NZ_UGOA01000001.1"/>
</dbReference>
<dbReference type="GO" id="GO:0006269">
    <property type="term" value="P:DNA replication, synthesis of primer"/>
    <property type="evidence" value="ECO:0007669"/>
    <property type="project" value="TreeGrafter"/>
</dbReference>
<dbReference type="EMBL" id="UGOA01000001">
    <property type="protein sequence ID" value="STX44497.1"/>
    <property type="molecule type" value="Genomic_DNA"/>
</dbReference>